<dbReference type="InterPro" id="IPR037523">
    <property type="entry name" value="VOC_core"/>
</dbReference>
<dbReference type="InterPro" id="IPR004360">
    <property type="entry name" value="Glyas_Fos-R_dOase_dom"/>
</dbReference>
<dbReference type="RefSeq" id="WP_165278428.1">
    <property type="nucleotide sequence ID" value="NZ_JAUZQE010000006.1"/>
</dbReference>
<dbReference type="Gene3D" id="3.10.180.10">
    <property type="entry name" value="2,3-Dihydroxybiphenyl 1,2-Dioxygenase, domain 1"/>
    <property type="match status" value="1"/>
</dbReference>
<evidence type="ECO:0000259" key="2">
    <source>
        <dbReference type="PROSITE" id="PS51819"/>
    </source>
</evidence>
<feature type="compositionally biased region" description="Polar residues" evidence="1">
    <location>
        <begin position="142"/>
        <end position="151"/>
    </location>
</feature>
<dbReference type="PANTHER" id="PTHR36503">
    <property type="entry name" value="BLR2520 PROTEIN"/>
    <property type="match status" value="1"/>
</dbReference>
<proteinExistence type="predicted"/>
<evidence type="ECO:0000256" key="1">
    <source>
        <dbReference type="SAM" id="MobiDB-lite"/>
    </source>
</evidence>
<dbReference type="PANTHER" id="PTHR36503:SF1">
    <property type="entry name" value="BLR2520 PROTEIN"/>
    <property type="match status" value="1"/>
</dbReference>
<dbReference type="InterPro" id="IPR029068">
    <property type="entry name" value="Glyas_Bleomycin-R_OHBP_Dase"/>
</dbReference>
<reference evidence="3 4" key="1">
    <citation type="submission" date="2023-08" db="EMBL/GenBank/DDBJ databases">
        <title>Alcaligenaceae gen. nov., a novel taxon isolated from the sludge of Yixing Pesticide Factory.</title>
        <authorList>
            <person name="Ruan L."/>
        </authorList>
    </citation>
    <scope>NUCLEOTIDE SEQUENCE [LARGE SCALE GENOMIC DNA]</scope>
    <source>
        <strain evidence="3 4">LG-2</strain>
    </source>
</reference>
<sequence length="151" mass="16272">MKPYVSIITLAVGNLEKSVRFYRDGLGWKTRGIVGADLEYGAAAFFELQPGLSLALWPRESLAHEAGVEQQPPAMTEFMLSHCVGERGEVEQVLSTAEQAGGQIVRPAHETLLGGYSGMFKDPDGHLWEVAWSPPQPAASEPATSDPNPAP</sequence>
<dbReference type="EMBL" id="JAUZQE010000006">
    <property type="protein sequence ID" value="MDR4125188.1"/>
    <property type="molecule type" value="Genomic_DNA"/>
</dbReference>
<comment type="caution">
    <text evidence="3">The sequence shown here is derived from an EMBL/GenBank/DDBJ whole genome shotgun (WGS) entry which is preliminary data.</text>
</comment>
<keyword evidence="4" id="KW-1185">Reference proteome</keyword>
<dbReference type="SUPFAM" id="SSF54593">
    <property type="entry name" value="Glyoxalase/Bleomycin resistance protein/Dihydroxybiphenyl dioxygenase"/>
    <property type="match status" value="1"/>
</dbReference>
<gene>
    <name evidence="3" type="ORF">Q8947_04200</name>
</gene>
<name>A0ABU1D436_9BURK</name>
<organism evidence="3 4">
    <name type="scientific">Yanghanlia caeni</name>
    <dbReference type="NCBI Taxonomy" id="3064283"/>
    <lineage>
        <taxon>Bacteria</taxon>
        <taxon>Pseudomonadati</taxon>
        <taxon>Pseudomonadota</taxon>
        <taxon>Betaproteobacteria</taxon>
        <taxon>Burkholderiales</taxon>
        <taxon>Alcaligenaceae</taxon>
        <taxon>Yanghanlia</taxon>
    </lineage>
</organism>
<dbReference type="PROSITE" id="PS51819">
    <property type="entry name" value="VOC"/>
    <property type="match status" value="1"/>
</dbReference>
<evidence type="ECO:0000313" key="3">
    <source>
        <dbReference type="EMBL" id="MDR4125188.1"/>
    </source>
</evidence>
<accession>A0ABU1D436</accession>
<protein>
    <submittedName>
        <fullName evidence="3">VOC family protein</fullName>
    </submittedName>
</protein>
<dbReference type="Pfam" id="PF00903">
    <property type="entry name" value="Glyoxalase"/>
    <property type="match status" value="1"/>
</dbReference>
<feature type="region of interest" description="Disordered" evidence="1">
    <location>
        <begin position="127"/>
        <end position="151"/>
    </location>
</feature>
<feature type="domain" description="VOC" evidence="2">
    <location>
        <begin position="4"/>
        <end position="133"/>
    </location>
</feature>
<evidence type="ECO:0000313" key="4">
    <source>
        <dbReference type="Proteomes" id="UP001232156"/>
    </source>
</evidence>
<dbReference type="Proteomes" id="UP001232156">
    <property type="component" value="Unassembled WGS sequence"/>
</dbReference>